<keyword evidence="2" id="KW-1185">Reference proteome</keyword>
<evidence type="ECO:0000313" key="1">
    <source>
        <dbReference type="EMBL" id="BDZ44561.1"/>
    </source>
</evidence>
<organism evidence="1 2">
    <name type="scientific">Naasia aerilata</name>
    <dbReference type="NCBI Taxonomy" id="1162966"/>
    <lineage>
        <taxon>Bacteria</taxon>
        <taxon>Bacillati</taxon>
        <taxon>Actinomycetota</taxon>
        <taxon>Actinomycetes</taxon>
        <taxon>Micrococcales</taxon>
        <taxon>Microbacteriaceae</taxon>
        <taxon>Naasia</taxon>
    </lineage>
</organism>
<reference evidence="2" key="1">
    <citation type="journal article" date="2019" name="Int. J. Syst. Evol. Microbiol.">
        <title>The Global Catalogue of Microorganisms (GCM) 10K type strain sequencing project: providing services to taxonomists for standard genome sequencing and annotation.</title>
        <authorList>
            <consortium name="The Broad Institute Genomics Platform"/>
            <consortium name="The Broad Institute Genome Sequencing Center for Infectious Disease"/>
            <person name="Wu L."/>
            <person name="Ma J."/>
        </authorList>
    </citation>
    <scope>NUCLEOTIDE SEQUENCE [LARGE SCALE GENOMIC DNA]</scope>
    <source>
        <strain evidence="2">NBRC 108725</strain>
    </source>
</reference>
<sequence>MFREAAQEALGEEALESFRSRVKAAAEQMAGTLFPGVDGLDDRDPYARYAYRIHLVPAVSA</sequence>
<proteinExistence type="predicted"/>
<dbReference type="Proteomes" id="UP001321498">
    <property type="component" value="Chromosome"/>
</dbReference>
<protein>
    <submittedName>
        <fullName evidence="1">Uncharacterized protein</fullName>
    </submittedName>
</protein>
<dbReference type="EMBL" id="AP027731">
    <property type="protein sequence ID" value="BDZ44561.1"/>
    <property type="molecule type" value="Genomic_DNA"/>
</dbReference>
<evidence type="ECO:0000313" key="2">
    <source>
        <dbReference type="Proteomes" id="UP001321498"/>
    </source>
</evidence>
<accession>A0ABM8G8V4</accession>
<gene>
    <name evidence="1" type="ORF">GCM10025866_04700</name>
</gene>
<name>A0ABM8G8V4_9MICO</name>